<comment type="caution">
    <text evidence="4">The sequence shown here is derived from an EMBL/GenBank/DDBJ whole genome shotgun (WGS) entry which is preliminary data.</text>
</comment>
<dbReference type="PANTHER" id="PTHR42850:SF7">
    <property type="entry name" value="BIS(5'-NUCLEOSYL)-TETRAPHOSPHATASE PRPE [ASYMMETRICAL]"/>
    <property type="match status" value="1"/>
</dbReference>
<dbReference type="STRING" id="1653334.GA0071312_1267"/>
<dbReference type="InterPro" id="IPR027417">
    <property type="entry name" value="P-loop_NTPase"/>
</dbReference>
<dbReference type="Gene3D" id="3.30.470.30">
    <property type="entry name" value="DNA ligase/mRNA capping enzyme"/>
    <property type="match status" value="2"/>
</dbReference>
<dbReference type="InterPro" id="IPR029052">
    <property type="entry name" value="Metallo-depent_PP-like"/>
</dbReference>
<dbReference type="PRINTS" id="PR00114">
    <property type="entry name" value="STPHPHTASE"/>
</dbReference>
<evidence type="ECO:0000313" key="4">
    <source>
        <dbReference type="EMBL" id="KPQ10528.1"/>
    </source>
</evidence>
<dbReference type="InterPro" id="IPR041780">
    <property type="entry name" value="MPP_PrpE-like"/>
</dbReference>
<dbReference type="EMBL" id="FMBM01000001">
    <property type="protein sequence ID" value="SCC79965.1"/>
    <property type="molecule type" value="Genomic_DNA"/>
</dbReference>
<sequence length="870" mass="95326">MKVTIPDFALVLLIGPTGAGKTQFARRHFRETQVISSDRCRALVADDETDQSATQDAFAVLEAIAERRLARRRLTVIDATSVQRADRARLVALARRHHALPVPFVFDIDPRICAARNEARAGRDFGAHVPHNHAKALRRDLRHLGKEGFRHITVMRTPEEVDAVTITRVPLWTDQRHDHGPFDIIGDVHGCYDELTALLDALGYERAPYASGEGLLQARHPKGRRAFFVGDLTDRGPANRDCLRLVMGMCAEGQARCVIGNHDFKLSKWLRGRKVRLDHGLDRTVAELESCSPGFRSCVADFIEGLLSHAWLADGSLVVAHAGLTEAMHGRGSAALRSFAMFGETTGALDEAGLPVRLDWVRDYRGAATVVYGHTPVAEAQWRNNTLCIDTGCVFGGALTALRWPEREILSVPAAREYAPPLRPFREGAAGEGEAGDGAAGEDAAGEGAAAGPARPERDDMLYFDDFACKQRIVTRTGSSITIPQENALAALEIISRFGIDPRWLIHLPPTMAAPPAASDGPYLEHPDQALAWYARHGGGPVIVEEKHMGSRALIVVARDAACAAKRFGVRDGKAGTIYTRTGRAFFADAALEAQVVGRIGAAVTGARLWDEIATDWLLLDAEIMPWSGKAQDLLRRQYRPTAIAAQASAQALIAAIADAGDPEDLRALRARAGIQSDNAQAMARTLEGYCWQADAIDAWQIAPFHLLATEGRVLTTQPHHWHMEMLARLCGEDPILRATGWQVIDPASAADREAVTGWWERHTAEGGEGFVIKPDAFVVHDGKRLLQPAMKVRGRDYLRLVYGPDYDLPDHLVRLRERALGRKSALAEREFRLGLEGLARFVARRPLREVHACALGVLALESEPVDPRL</sequence>
<dbReference type="EMBL" id="LJSX01000015">
    <property type="protein sequence ID" value="KPQ10528.1"/>
    <property type="molecule type" value="Genomic_DNA"/>
</dbReference>
<dbReference type="OrthoDB" id="9807890at2"/>
<dbReference type="Gene3D" id="3.60.21.10">
    <property type="match status" value="1"/>
</dbReference>
<dbReference type="GO" id="GO:0005737">
    <property type="term" value="C:cytoplasm"/>
    <property type="evidence" value="ECO:0007669"/>
    <property type="project" value="TreeGrafter"/>
</dbReference>
<reference evidence="4 6" key="1">
    <citation type="submission" date="2015-09" db="EMBL/GenBank/DDBJ databases">
        <title>Identification and resolution of microdiversity through metagenomic sequencing of parallel consortia.</title>
        <authorList>
            <person name="Nelson W.C."/>
            <person name="Romine M.F."/>
            <person name="Lindemann S.R."/>
        </authorList>
    </citation>
    <scope>NUCLEOTIDE SEQUENCE [LARGE SCALE GENOMIC DNA]</scope>
    <source>
        <strain evidence="4">HL-109</strain>
    </source>
</reference>
<feature type="domain" description="Polynucleotide kinase-phosphatase ligase" evidence="3">
    <location>
        <begin position="490"/>
        <end position="865"/>
    </location>
</feature>
<dbReference type="Pfam" id="PF00149">
    <property type="entry name" value="Metallophos"/>
    <property type="match status" value="1"/>
</dbReference>
<keyword evidence="7" id="KW-1185">Reference proteome</keyword>
<dbReference type="SUPFAM" id="SSF56091">
    <property type="entry name" value="DNA ligase/mRNA capping enzyme, catalytic domain"/>
    <property type="match status" value="1"/>
</dbReference>
<evidence type="ECO:0000256" key="1">
    <source>
        <dbReference type="SAM" id="MobiDB-lite"/>
    </source>
</evidence>
<dbReference type="Pfam" id="PF13671">
    <property type="entry name" value="AAA_33"/>
    <property type="match status" value="1"/>
</dbReference>
<dbReference type="PANTHER" id="PTHR42850">
    <property type="entry name" value="METALLOPHOSPHOESTERASE"/>
    <property type="match status" value="1"/>
</dbReference>
<dbReference type="GO" id="GO:0016791">
    <property type="term" value="F:phosphatase activity"/>
    <property type="evidence" value="ECO:0007669"/>
    <property type="project" value="TreeGrafter"/>
</dbReference>
<dbReference type="Pfam" id="PF16542">
    <property type="entry name" value="PNKP_ligase"/>
    <property type="match status" value="1"/>
</dbReference>
<evidence type="ECO:0000259" key="2">
    <source>
        <dbReference type="Pfam" id="PF00149"/>
    </source>
</evidence>
<dbReference type="Proteomes" id="UP000182800">
    <property type="component" value="Unassembled WGS sequence"/>
</dbReference>
<name>A0A0P7XSI1_9HYPH</name>
<proteinExistence type="predicted"/>
<dbReference type="Proteomes" id="UP000050497">
    <property type="component" value="Unassembled WGS sequence"/>
</dbReference>
<dbReference type="InterPro" id="IPR004843">
    <property type="entry name" value="Calcineurin-like_PHP"/>
</dbReference>
<dbReference type="AlphaFoldDB" id="A0A0P7XSI1"/>
<evidence type="ECO:0000313" key="5">
    <source>
        <dbReference type="EMBL" id="SCC79965.1"/>
    </source>
</evidence>
<dbReference type="SUPFAM" id="SSF52540">
    <property type="entry name" value="P-loop containing nucleoside triphosphate hydrolases"/>
    <property type="match status" value="1"/>
</dbReference>
<dbReference type="RefSeq" id="WP_074444290.1">
    <property type="nucleotide sequence ID" value="NZ_FMBM01000001.1"/>
</dbReference>
<accession>A0A0P7XSI1</accession>
<feature type="region of interest" description="Disordered" evidence="1">
    <location>
        <begin position="423"/>
        <end position="457"/>
    </location>
</feature>
<feature type="domain" description="Calcineurin-like phosphoesterase" evidence="2">
    <location>
        <begin position="181"/>
        <end position="377"/>
    </location>
</feature>
<feature type="compositionally biased region" description="Gly residues" evidence="1">
    <location>
        <begin position="430"/>
        <end position="439"/>
    </location>
</feature>
<gene>
    <name evidence="5" type="ORF">GA0071312_1267</name>
    <name evidence="4" type="ORF">HLUCCO17_10715</name>
</gene>
<organism evidence="4 6">
    <name type="scientific">Saliniramus fredricksonii</name>
    <dbReference type="NCBI Taxonomy" id="1653334"/>
    <lineage>
        <taxon>Bacteria</taxon>
        <taxon>Pseudomonadati</taxon>
        <taxon>Pseudomonadota</taxon>
        <taxon>Alphaproteobacteria</taxon>
        <taxon>Hyphomicrobiales</taxon>
        <taxon>Salinarimonadaceae</taxon>
        <taxon>Saliniramus</taxon>
    </lineage>
</organism>
<protein>
    <submittedName>
        <fullName evidence="5">Polynucleotide 3'-phosphatase /polynucleotide 5'-hydroxyl-kinase /polynucleotide 2',3'-cyclic phosphate phosphodiesterase</fullName>
    </submittedName>
    <submittedName>
        <fullName evidence="4">Polynucleotide kinase-phosphatase</fullName>
    </submittedName>
</protein>
<dbReference type="NCBIfam" id="TIGR04075">
    <property type="entry name" value="bacter_Pnkp"/>
    <property type="match status" value="1"/>
</dbReference>
<keyword evidence="4" id="KW-0418">Kinase</keyword>
<evidence type="ECO:0000313" key="6">
    <source>
        <dbReference type="Proteomes" id="UP000050497"/>
    </source>
</evidence>
<feature type="compositionally biased region" description="Low complexity" evidence="1">
    <location>
        <begin position="441"/>
        <end position="452"/>
    </location>
</feature>
<dbReference type="GO" id="GO:0016301">
    <property type="term" value="F:kinase activity"/>
    <property type="evidence" value="ECO:0007669"/>
    <property type="project" value="UniProtKB-KW"/>
</dbReference>
<keyword evidence="4" id="KW-0808">Transferase</keyword>
<dbReference type="InterPro" id="IPR024028">
    <property type="entry name" value="PNKP_bac"/>
</dbReference>
<dbReference type="InterPro" id="IPR032380">
    <property type="entry name" value="PNKP_ligase_dom"/>
</dbReference>
<dbReference type="PATRIC" id="fig|1653334.4.peg.3476"/>
<evidence type="ECO:0000313" key="7">
    <source>
        <dbReference type="Proteomes" id="UP000182800"/>
    </source>
</evidence>
<reference evidence="5 7" key="2">
    <citation type="submission" date="2016-08" db="EMBL/GenBank/DDBJ databases">
        <authorList>
            <person name="Varghese N."/>
            <person name="Submissions Spin"/>
        </authorList>
    </citation>
    <scope>NUCLEOTIDE SEQUENCE [LARGE SCALE GENOMIC DNA]</scope>
    <source>
        <strain evidence="5 7">HL-109</strain>
    </source>
</reference>
<dbReference type="Gene3D" id="3.40.50.300">
    <property type="entry name" value="P-loop containing nucleotide triphosphate hydrolases"/>
    <property type="match status" value="1"/>
</dbReference>
<dbReference type="InterPro" id="IPR050126">
    <property type="entry name" value="Ap4A_hydrolase"/>
</dbReference>
<dbReference type="InterPro" id="IPR006186">
    <property type="entry name" value="Ser/Thr-sp_prot-phosphatase"/>
</dbReference>
<dbReference type="SUPFAM" id="SSF56300">
    <property type="entry name" value="Metallo-dependent phosphatases"/>
    <property type="match status" value="1"/>
</dbReference>
<dbReference type="CDD" id="cd07423">
    <property type="entry name" value="MPP_Prp_like"/>
    <property type="match status" value="1"/>
</dbReference>
<evidence type="ECO:0000259" key="3">
    <source>
        <dbReference type="Pfam" id="PF16542"/>
    </source>
</evidence>